<sequence>WPAAPRPVRSLDLPPERALAGDPEAEWQLVDRVARPLEDAGGSLLETVDTFLEVGGVLEACARKLFVHPNTVRYRLRRATELTGRNANDPRDALVLRVALSVGRLARARGLW</sequence>
<dbReference type="Gene3D" id="1.10.10.2840">
    <property type="entry name" value="PucR C-terminal helix-turn-helix domain"/>
    <property type="match status" value="1"/>
</dbReference>
<accession>A0ABW3QRI1</accession>
<proteinExistence type="predicted"/>
<dbReference type="RefSeq" id="WP_380722139.1">
    <property type="nucleotide sequence ID" value="NZ_JBHTLK010000030.1"/>
</dbReference>
<evidence type="ECO:0000313" key="3">
    <source>
        <dbReference type="Proteomes" id="UP001597168"/>
    </source>
</evidence>
<dbReference type="EMBL" id="JBHTLK010000030">
    <property type="protein sequence ID" value="MFD1147211.1"/>
    <property type="molecule type" value="Genomic_DNA"/>
</dbReference>
<gene>
    <name evidence="2" type="ORF">ACFQ3T_08745</name>
</gene>
<reference evidence="3" key="1">
    <citation type="journal article" date="2019" name="Int. J. Syst. Evol. Microbiol.">
        <title>The Global Catalogue of Microorganisms (GCM) 10K type strain sequencing project: providing services to taxonomists for standard genome sequencing and annotation.</title>
        <authorList>
            <consortium name="The Broad Institute Genomics Platform"/>
            <consortium name="The Broad Institute Genome Sequencing Center for Infectious Disease"/>
            <person name="Wu L."/>
            <person name="Ma J."/>
        </authorList>
    </citation>
    <scope>NUCLEOTIDE SEQUENCE [LARGE SCALE GENOMIC DNA]</scope>
    <source>
        <strain evidence="3">CCUG 60214</strain>
    </source>
</reference>
<evidence type="ECO:0000313" key="2">
    <source>
        <dbReference type="EMBL" id="MFD1147211.1"/>
    </source>
</evidence>
<name>A0ABW3QRI1_9PSEU</name>
<dbReference type="Pfam" id="PF13556">
    <property type="entry name" value="HTH_30"/>
    <property type="match status" value="1"/>
</dbReference>
<dbReference type="InterPro" id="IPR025736">
    <property type="entry name" value="PucR_C-HTH_dom"/>
</dbReference>
<organism evidence="2 3">
    <name type="scientific">Saccharothrix hoggarensis</name>
    <dbReference type="NCBI Taxonomy" id="913853"/>
    <lineage>
        <taxon>Bacteria</taxon>
        <taxon>Bacillati</taxon>
        <taxon>Actinomycetota</taxon>
        <taxon>Actinomycetes</taxon>
        <taxon>Pseudonocardiales</taxon>
        <taxon>Pseudonocardiaceae</taxon>
        <taxon>Saccharothrix</taxon>
    </lineage>
</organism>
<protein>
    <submittedName>
        <fullName evidence="2">PucR family transcriptional regulator</fullName>
    </submittedName>
</protein>
<evidence type="ECO:0000259" key="1">
    <source>
        <dbReference type="Pfam" id="PF13556"/>
    </source>
</evidence>
<feature type="domain" description="PucR C-terminal helix-turn-helix" evidence="1">
    <location>
        <begin position="44"/>
        <end position="101"/>
    </location>
</feature>
<dbReference type="PANTHER" id="PTHR33744">
    <property type="entry name" value="CARBOHYDRATE DIACID REGULATOR"/>
    <property type="match status" value="1"/>
</dbReference>
<comment type="caution">
    <text evidence="2">The sequence shown here is derived from an EMBL/GenBank/DDBJ whole genome shotgun (WGS) entry which is preliminary data.</text>
</comment>
<dbReference type="Proteomes" id="UP001597168">
    <property type="component" value="Unassembled WGS sequence"/>
</dbReference>
<dbReference type="InterPro" id="IPR051448">
    <property type="entry name" value="CdaR-like_regulators"/>
</dbReference>
<feature type="non-terminal residue" evidence="2">
    <location>
        <position position="1"/>
    </location>
</feature>
<dbReference type="PANTHER" id="PTHR33744:SF7">
    <property type="entry name" value="PUCR FAMILY TRANSCRIPTIONAL REGULATOR"/>
    <property type="match status" value="1"/>
</dbReference>
<dbReference type="InterPro" id="IPR042070">
    <property type="entry name" value="PucR_C-HTH_sf"/>
</dbReference>
<keyword evidence="3" id="KW-1185">Reference proteome</keyword>